<feature type="region of interest" description="Disordered" evidence="1">
    <location>
        <begin position="248"/>
        <end position="274"/>
    </location>
</feature>
<feature type="compositionally biased region" description="Basic and acidic residues" evidence="1">
    <location>
        <begin position="834"/>
        <end position="844"/>
    </location>
</feature>
<organism evidence="3 4">
    <name type="scientific">Pterulicium gracile</name>
    <dbReference type="NCBI Taxonomy" id="1884261"/>
    <lineage>
        <taxon>Eukaryota</taxon>
        <taxon>Fungi</taxon>
        <taxon>Dikarya</taxon>
        <taxon>Basidiomycota</taxon>
        <taxon>Agaricomycotina</taxon>
        <taxon>Agaricomycetes</taxon>
        <taxon>Agaricomycetidae</taxon>
        <taxon>Agaricales</taxon>
        <taxon>Pleurotineae</taxon>
        <taxon>Pterulaceae</taxon>
        <taxon>Pterulicium</taxon>
    </lineage>
</organism>
<feature type="region of interest" description="Disordered" evidence="1">
    <location>
        <begin position="621"/>
        <end position="654"/>
    </location>
</feature>
<dbReference type="Proteomes" id="UP000305067">
    <property type="component" value="Unassembled WGS sequence"/>
</dbReference>
<name>A0A5C3R3H3_9AGAR</name>
<feature type="compositionally biased region" description="Basic and acidic residues" evidence="1">
    <location>
        <begin position="259"/>
        <end position="274"/>
    </location>
</feature>
<dbReference type="EMBL" id="ML178817">
    <property type="protein sequence ID" value="TFL05374.1"/>
    <property type="molecule type" value="Genomic_DNA"/>
</dbReference>
<feature type="domain" description="STB6-like N-terminal" evidence="2">
    <location>
        <begin position="94"/>
        <end position="216"/>
    </location>
</feature>
<accession>A0A5C3R3H3</accession>
<feature type="compositionally biased region" description="Low complexity" evidence="1">
    <location>
        <begin position="1"/>
        <end position="14"/>
    </location>
</feature>
<evidence type="ECO:0000313" key="4">
    <source>
        <dbReference type="Proteomes" id="UP000305067"/>
    </source>
</evidence>
<dbReference type="InterPro" id="IPR038919">
    <property type="entry name" value="STB2/STB2"/>
</dbReference>
<reference evidence="3 4" key="1">
    <citation type="journal article" date="2019" name="Nat. Ecol. Evol.">
        <title>Megaphylogeny resolves global patterns of mushroom evolution.</title>
        <authorList>
            <person name="Varga T."/>
            <person name="Krizsan K."/>
            <person name="Foldi C."/>
            <person name="Dima B."/>
            <person name="Sanchez-Garcia M."/>
            <person name="Sanchez-Ramirez S."/>
            <person name="Szollosi G.J."/>
            <person name="Szarkandi J.G."/>
            <person name="Papp V."/>
            <person name="Albert L."/>
            <person name="Andreopoulos W."/>
            <person name="Angelini C."/>
            <person name="Antonin V."/>
            <person name="Barry K.W."/>
            <person name="Bougher N.L."/>
            <person name="Buchanan P."/>
            <person name="Buyck B."/>
            <person name="Bense V."/>
            <person name="Catcheside P."/>
            <person name="Chovatia M."/>
            <person name="Cooper J."/>
            <person name="Damon W."/>
            <person name="Desjardin D."/>
            <person name="Finy P."/>
            <person name="Geml J."/>
            <person name="Haridas S."/>
            <person name="Hughes K."/>
            <person name="Justo A."/>
            <person name="Karasinski D."/>
            <person name="Kautmanova I."/>
            <person name="Kiss B."/>
            <person name="Kocsube S."/>
            <person name="Kotiranta H."/>
            <person name="LaButti K.M."/>
            <person name="Lechner B.E."/>
            <person name="Liimatainen K."/>
            <person name="Lipzen A."/>
            <person name="Lukacs Z."/>
            <person name="Mihaltcheva S."/>
            <person name="Morgado L.N."/>
            <person name="Niskanen T."/>
            <person name="Noordeloos M.E."/>
            <person name="Ohm R.A."/>
            <person name="Ortiz-Santana B."/>
            <person name="Ovrebo C."/>
            <person name="Racz N."/>
            <person name="Riley R."/>
            <person name="Savchenko A."/>
            <person name="Shiryaev A."/>
            <person name="Soop K."/>
            <person name="Spirin V."/>
            <person name="Szebenyi C."/>
            <person name="Tomsovsky M."/>
            <person name="Tulloss R.E."/>
            <person name="Uehling J."/>
            <person name="Grigoriev I.V."/>
            <person name="Vagvolgyi C."/>
            <person name="Papp T."/>
            <person name="Martin F.M."/>
            <person name="Miettinen O."/>
            <person name="Hibbett D.S."/>
            <person name="Nagy L.G."/>
        </authorList>
    </citation>
    <scope>NUCLEOTIDE SEQUENCE [LARGE SCALE GENOMIC DNA]</scope>
    <source>
        <strain evidence="3 4">CBS 309.79</strain>
    </source>
</reference>
<dbReference type="PANTHER" id="PTHR31011">
    <property type="entry name" value="PROTEIN STB2-RELATED"/>
    <property type="match status" value="1"/>
</dbReference>
<evidence type="ECO:0000313" key="3">
    <source>
        <dbReference type="EMBL" id="TFL05374.1"/>
    </source>
</evidence>
<evidence type="ECO:0000256" key="1">
    <source>
        <dbReference type="SAM" id="MobiDB-lite"/>
    </source>
</evidence>
<dbReference type="PANTHER" id="PTHR31011:SF2">
    <property type="entry name" value="PROTEIN STB2-RELATED"/>
    <property type="match status" value="1"/>
</dbReference>
<sequence>MDSPASTLNPASLASPPPPMMLLMPSVRPPIPQTSPTLANRSKMSSPSKLLRSHSATHHRSSSISDPPAYNAPPPTSEALSCAIGKHWLGIPLRFRIVLEQKEIEGFQLYAVEKWVVERKRPVTVLAVHTGDPSHKITVTCLSPNSDLTRAEAEADWRKALHHLKRDGARPKETAHGMIMATSLAHFRSDFTIVYLPGGDFFAVQEQLYSNINLLRTGCSGRSALTLEHSSEATKDRFLSMYHLPDAPVPSTLQQTPSKHLDGGDHAGQDSNDKSLSKKTINRLFVTTVLELVKLVQASLLIYGMYAGGVCAPADGLLCDVTIEGIQRWVRDVGEPILDVEPTERVADPSTVAAMLSIIMSIRNKLAALGYSNVVPKDPFIKPQAFIESLTHYSSQLSSVSLPYFPHLPMHTSHMMASPVISISNHPSTPTSVTLQHTTPGGDGGTPTSYLTRQVIEAITAAYEKIKHNESRKVHRVLLNKLDFTNAANQDDTATENDMDGGTNGSRFAGSSDTISTGGVLLSGFGSLTNGLRLGAVANGAANVLEPTTELEALVAEVIGKTKPKKMKTKGKSKDWNDAVDITDANAFSPGADLKIGGVCGSVRGMWSGRVTGVVQLRQKENGGGVLDHQKDGADKSPNKDMRGAMSDGDADDREIDRAKIASDDESDYAALGRPWSDRMQKKIDVWTGRHRKKNSSIAQSVDLGSSMRNRGHRHTLKGLGLPSMHGSYTGDSLRNPHEGSGADEEDADVLSSGQASPVDELRSIRPFTLSVSGDKSEDSSMTNVLSPEEYERKLSQLDHKRPWNNRFATPTRIISWSDPKSARAGEESSLQDISDRERSRYRTESTLGGGESGAEYGYGWQESDSSGSQAAVVQRPGVLPRRRSWADESCHRGVYVLSPEYMRIDVELCGRFLVMIRREEHLDNVCQCLELLTASLSEVNTFLREDLERNLPLLADADDRNKMTAIIESEKVKCDQTSQEVQTLKYEFNLFRLPDLWHLVTSPRQRILQLRAKVFGMGDRQLAPGTRGAYGAYNRLQWRLDGTTVLVDALGRTEGEAEEDKGYGQVLGTGVGGEDTMENVVTNPSVKPIWLLRLFRSWGARWSNLRNAGTVEGTTSAPVESEERLAS</sequence>
<feature type="region of interest" description="Disordered" evidence="1">
    <location>
        <begin position="1"/>
        <end position="76"/>
    </location>
</feature>
<evidence type="ECO:0000259" key="2">
    <source>
        <dbReference type="Pfam" id="PF25995"/>
    </source>
</evidence>
<feature type="compositionally biased region" description="Polar residues" evidence="1">
    <location>
        <begin position="696"/>
        <end position="709"/>
    </location>
</feature>
<dbReference type="OrthoDB" id="19806at2759"/>
<dbReference type="AlphaFoldDB" id="A0A5C3R3H3"/>
<dbReference type="Pfam" id="PF25995">
    <property type="entry name" value="STB6_N"/>
    <property type="match status" value="1"/>
</dbReference>
<protein>
    <recommendedName>
        <fullName evidence="2">STB6-like N-terminal domain-containing protein</fullName>
    </recommendedName>
</protein>
<dbReference type="STRING" id="1884261.A0A5C3R3H3"/>
<feature type="region of interest" description="Disordered" evidence="1">
    <location>
        <begin position="689"/>
        <end position="763"/>
    </location>
</feature>
<keyword evidence="4" id="KW-1185">Reference proteome</keyword>
<feature type="region of interest" description="Disordered" evidence="1">
    <location>
        <begin position="819"/>
        <end position="870"/>
    </location>
</feature>
<proteinExistence type="predicted"/>
<gene>
    <name evidence="3" type="ORF">BDV98DRAFT_601741</name>
</gene>
<feature type="compositionally biased region" description="Polar residues" evidence="1">
    <location>
        <begin position="34"/>
        <end position="48"/>
    </location>
</feature>
<feature type="compositionally biased region" description="Basic and acidic residues" evidence="1">
    <location>
        <begin position="628"/>
        <end position="643"/>
    </location>
</feature>
<feature type="compositionally biased region" description="Basic residues" evidence="1">
    <location>
        <begin position="51"/>
        <end position="61"/>
    </location>
</feature>
<dbReference type="InterPro" id="IPR059025">
    <property type="entry name" value="STB6_N"/>
</dbReference>
<dbReference type="GO" id="GO:0070822">
    <property type="term" value="C:Sin3-type complex"/>
    <property type="evidence" value="ECO:0007669"/>
    <property type="project" value="TreeGrafter"/>
</dbReference>